<proteinExistence type="predicted"/>
<gene>
    <name evidence="1" type="ORF">PL9214290164</name>
</gene>
<organism evidence="1 2">
    <name type="scientific">Planktothrix tepida PCC 9214</name>
    <dbReference type="NCBI Taxonomy" id="671072"/>
    <lineage>
        <taxon>Bacteria</taxon>
        <taxon>Bacillati</taxon>
        <taxon>Cyanobacteriota</taxon>
        <taxon>Cyanophyceae</taxon>
        <taxon>Oscillatoriophycideae</taxon>
        <taxon>Oscillatoriales</taxon>
        <taxon>Microcoleaceae</taxon>
        <taxon>Planktothrix</taxon>
    </lineage>
</organism>
<name>A0A1J1LEG5_9CYAN</name>
<dbReference type="Pfam" id="PF01724">
    <property type="entry name" value="DUF29"/>
    <property type="match status" value="1"/>
</dbReference>
<evidence type="ECO:0000313" key="2">
    <source>
        <dbReference type="Proteomes" id="UP000184315"/>
    </source>
</evidence>
<keyword evidence="2" id="KW-1185">Reference proteome</keyword>
<dbReference type="AlphaFoldDB" id="A0A1J1LEG5"/>
<dbReference type="EMBL" id="CZDF01000132">
    <property type="protein sequence ID" value="CUR30574.1"/>
    <property type="molecule type" value="Genomic_DNA"/>
</dbReference>
<dbReference type="OrthoDB" id="495351at2"/>
<dbReference type="Proteomes" id="UP000184315">
    <property type="component" value="Unassembled WGS sequence"/>
</dbReference>
<dbReference type="RefSeq" id="WP_072717582.1">
    <property type="nucleotide sequence ID" value="NZ_LN889782.1"/>
</dbReference>
<dbReference type="STRING" id="671072.PL9214290164"/>
<evidence type="ECO:0000313" key="1">
    <source>
        <dbReference type="EMBL" id="CUR30574.1"/>
    </source>
</evidence>
<sequence length="170" mass="19612">MVQELSDLRTCIEEQRYEEALIIIDELEGMSRKSILRTIKSFLIRLIIHLIKNQIEQRLTNSWIASISDSIIQIQDLNLQDNKKSHYLKIEEWDDLLDEAFAASIRPASVEVLNGTLKPHQLIEQIDKTQILEIAKQLILLTYNSSSRNLPDSIDNNLAQLPGAENWFSD</sequence>
<dbReference type="Gene3D" id="1.20.1220.20">
    <property type="entry name" value="Uncharcterised protein PF01724"/>
    <property type="match status" value="1"/>
</dbReference>
<accession>A0A1J1LEG5</accession>
<evidence type="ECO:0008006" key="3">
    <source>
        <dbReference type="Google" id="ProtNLM"/>
    </source>
</evidence>
<reference evidence="2" key="1">
    <citation type="submission" date="2015-10" db="EMBL/GenBank/DDBJ databases">
        <authorList>
            <person name="Regsiter A."/>
            <person name="william w."/>
        </authorList>
    </citation>
    <scope>NUCLEOTIDE SEQUENCE [LARGE SCALE GENOMIC DNA]</scope>
</reference>
<protein>
    <recommendedName>
        <fullName evidence="3">DUF29 domain-containing protein</fullName>
    </recommendedName>
</protein>